<dbReference type="GO" id="GO:0022857">
    <property type="term" value="F:transmembrane transporter activity"/>
    <property type="evidence" value="ECO:0007669"/>
    <property type="project" value="InterPro"/>
</dbReference>
<comment type="caution">
    <text evidence="8">The sequence shown here is derived from an EMBL/GenBank/DDBJ whole genome shotgun (WGS) entry which is preliminary data.</text>
</comment>
<evidence type="ECO:0000313" key="8">
    <source>
        <dbReference type="EMBL" id="RJF90802.1"/>
    </source>
</evidence>
<feature type="transmembrane region" description="Helical" evidence="6">
    <location>
        <begin position="366"/>
        <end position="387"/>
    </location>
</feature>
<dbReference type="Pfam" id="PF07690">
    <property type="entry name" value="MFS_1"/>
    <property type="match status" value="1"/>
</dbReference>
<evidence type="ECO:0000256" key="1">
    <source>
        <dbReference type="ARBA" id="ARBA00004141"/>
    </source>
</evidence>
<dbReference type="Proteomes" id="UP000286100">
    <property type="component" value="Unassembled WGS sequence"/>
</dbReference>
<comment type="subcellular location">
    <subcellularLocation>
        <location evidence="1">Membrane</location>
        <topology evidence="1">Multi-pass membrane protein</topology>
    </subcellularLocation>
</comment>
<dbReference type="InterPro" id="IPR044770">
    <property type="entry name" value="MFS_spinster-like"/>
</dbReference>
<keyword evidence="4 6" id="KW-1133">Transmembrane helix</keyword>
<evidence type="ECO:0000256" key="6">
    <source>
        <dbReference type="SAM" id="Phobius"/>
    </source>
</evidence>
<feature type="transmembrane region" description="Helical" evidence="6">
    <location>
        <begin position="44"/>
        <end position="66"/>
    </location>
</feature>
<feature type="transmembrane region" description="Helical" evidence="6">
    <location>
        <begin position="457"/>
        <end position="479"/>
    </location>
</feature>
<dbReference type="EMBL" id="QYUM01000003">
    <property type="protein sequence ID" value="RJF90802.1"/>
    <property type="molecule type" value="Genomic_DNA"/>
</dbReference>
<evidence type="ECO:0000259" key="7">
    <source>
        <dbReference type="PROSITE" id="PS50850"/>
    </source>
</evidence>
<gene>
    <name evidence="8" type="ORF">D3876_11460</name>
</gene>
<feature type="transmembrane region" description="Helical" evidence="6">
    <location>
        <begin position="423"/>
        <end position="445"/>
    </location>
</feature>
<name>A0A418WLG2_9SPHN</name>
<sequence length="532" mass="56469">MGGGLYRYYVLGLLMVIYAFNFLDRQVITILAPSLKADLGLQDAQLGLLFGTAFALFYALFGIPLAKLADGWHRVKTISLGLTFWSGMTALSGFATNFAQLGAARVGVGIGEASASPAAYSLLQDYFPKEKRATALAFYSSGIYVGVGASLIFGGAVIAYWDTHFTPDTQPFGLAGWQATFLAFGIPGMLLALLMRLTVREPVRGAMDGHAAPVNPHPFRSVAQEFAAMFPPFSLIALARSAATRPQLVRNLAMLAASVIGAMLVIAWTDGLLPAEKRPAIATLGGIAITTNVVQWTAIAIGAYCSFSWIQSIRLRDRPTARLIGNGTFAMLSVGGGLMSFASYGLSPFLYLYAVKTFGVGPEAGYTLGWILAIAGGFGTVAGGMISDRARRLHPSGRLYVVIAAATAAGILLWVQMHTASLTVFYVLLGLVNFLQIMWLGPVAATSQDLVLPRMRGAATAVFFLGTNIIGLGLGPYVVGLVSDATGDLRFAMLSVLFILPVTLTLFMLASRRLPALEASVVERAREAGEPV</sequence>
<protein>
    <submittedName>
        <fullName evidence="8">MFS transporter</fullName>
    </submittedName>
</protein>
<dbReference type="PANTHER" id="PTHR23505:SF79">
    <property type="entry name" value="PROTEIN SPINSTER"/>
    <property type="match status" value="1"/>
</dbReference>
<feature type="transmembrane region" description="Helical" evidence="6">
    <location>
        <begin position="248"/>
        <end position="268"/>
    </location>
</feature>
<keyword evidence="3 6" id="KW-0812">Transmembrane</keyword>
<dbReference type="RefSeq" id="WP_119762291.1">
    <property type="nucleotide sequence ID" value="NZ_QYUM01000003.1"/>
</dbReference>
<dbReference type="CDD" id="cd17328">
    <property type="entry name" value="MFS_spinster_like"/>
    <property type="match status" value="1"/>
</dbReference>
<evidence type="ECO:0000256" key="2">
    <source>
        <dbReference type="ARBA" id="ARBA00022448"/>
    </source>
</evidence>
<dbReference type="Gene3D" id="1.20.1250.20">
    <property type="entry name" value="MFS general substrate transporter like domains"/>
    <property type="match status" value="2"/>
</dbReference>
<evidence type="ECO:0000256" key="4">
    <source>
        <dbReference type="ARBA" id="ARBA00022989"/>
    </source>
</evidence>
<dbReference type="InterPro" id="IPR011701">
    <property type="entry name" value="MFS"/>
</dbReference>
<dbReference type="InterPro" id="IPR020846">
    <property type="entry name" value="MFS_dom"/>
</dbReference>
<feature type="transmembrane region" description="Helical" evidence="6">
    <location>
        <begin position="328"/>
        <end position="354"/>
    </location>
</feature>
<organism evidence="8 9">
    <name type="scientific">Sphingomonas cavernae</name>
    <dbReference type="NCBI Taxonomy" id="2320861"/>
    <lineage>
        <taxon>Bacteria</taxon>
        <taxon>Pseudomonadati</taxon>
        <taxon>Pseudomonadota</taxon>
        <taxon>Alphaproteobacteria</taxon>
        <taxon>Sphingomonadales</taxon>
        <taxon>Sphingomonadaceae</taxon>
        <taxon>Sphingomonas</taxon>
    </lineage>
</organism>
<dbReference type="SUPFAM" id="SSF103473">
    <property type="entry name" value="MFS general substrate transporter"/>
    <property type="match status" value="1"/>
</dbReference>
<feature type="transmembrane region" description="Helical" evidence="6">
    <location>
        <begin position="78"/>
        <end position="99"/>
    </location>
</feature>
<evidence type="ECO:0000313" key="9">
    <source>
        <dbReference type="Proteomes" id="UP000286100"/>
    </source>
</evidence>
<keyword evidence="9" id="KW-1185">Reference proteome</keyword>
<reference evidence="8 9" key="1">
    <citation type="submission" date="2018-09" db="EMBL/GenBank/DDBJ databases">
        <authorList>
            <person name="Zhu H."/>
        </authorList>
    </citation>
    <scope>NUCLEOTIDE SEQUENCE [LARGE SCALE GENOMIC DNA]</scope>
    <source>
        <strain evidence="8 9">K2R01-6</strain>
    </source>
</reference>
<dbReference type="InterPro" id="IPR036259">
    <property type="entry name" value="MFS_trans_sf"/>
</dbReference>
<feature type="domain" description="Major facilitator superfamily (MFS) profile" evidence="7">
    <location>
        <begin position="10"/>
        <end position="513"/>
    </location>
</feature>
<feature type="transmembrane region" description="Helical" evidence="6">
    <location>
        <begin position="6"/>
        <end position="23"/>
    </location>
</feature>
<dbReference type="AlphaFoldDB" id="A0A418WLG2"/>
<dbReference type="PROSITE" id="PS50850">
    <property type="entry name" value="MFS"/>
    <property type="match status" value="1"/>
</dbReference>
<keyword evidence="5 6" id="KW-0472">Membrane</keyword>
<feature type="transmembrane region" description="Helical" evidence="6">
    <location>
        <begin position="181"/>
        <end position="199"/>
    </location>
</feature>
<feature type="transmembrane region" description="Helical" evidence="6">
    <location>
        <begin position="491"/>
        <end position="510"/>
    </location>
</feature>
<dbReference type="OrthoDB" id="7400989at2"/>
<evidence type="ECO:0000256" key="3">
    <source>
        <dbReference type="ARBA" id="ARBA00022692"/>
    </source>
</evidence>
<proteinExistence type="predicted"/>
<evidence type="ECO:0000256" key="5">
    <source>
        <dbReference type="ARBA" id="ARBA00023136"/>
    </source>
</evidence>
<feature type="transmembrane region" description="Helical" evidence="6">
    <location>
        <begin position="399"/>
        <end position="417"/>
    </location>
</feature>
<feature type="transmembrane region" description="Helical" evidence="6">
    <location>
        <begin position="280"/>
        <end position="307"/>
    </location>
</feature>
<dbReference type="GO" id="GO:0016020">
    <property type="term" value="C:membrane"/>
    <property type="evidence" value="ECO:0007669"/>
    <property type="project" value="UniProtKB-SubCell"/>
</dbReference>
<feature type="transmembrane region" description="Helical" evidence="6">
    <location>
        <begin position="136"/>
        <end position="161"/>
    </location>
</feature>
<keyword evidence="2" id="KW-0813">Transport</keyword>
<accession>A0A418WLG2</accession>
<dbReference type="PANTHER" id="PTHR23505">
    <property type="entry name" value="SPINSTER"/>
    <property type="match status" value="1"/>
</dbReference>